<evidence type="ECO:0000256" key="3">
    <source>
        <dbReference type="ARBA" id="ARBA00023211"/>
    </source>
</evidence>
<evidence type="ECO:0000256" key="4">
    <source>
        <dbReference type="ARBA" id="ARBA00023239"/>
    </source>
</evidence>
<evidence type="ECO:0000313" key="7">
    <source>
        <dbReference type="Proteomes" id="UP000182444"/>
    </source>
</evidence>
<dbReference type="eggNOG" id="KOG3009">
    <property type="taxonomic scope" value="Eukaryota"/>
</dbReference>
<dbReference type="GO" id="GO:0004730">
    <property type="term" value="F:pseudouridylate synthase activity"/>
    <property type="evidence" value="ECO:0007669"/>
    <property type="project" value="InterPro"/>
</dbReference>
<dbReference type="GO" id="GO:0005737">
    <property type="term" value="C:cytoplasm"/>
    <property type="evidence" value="ECO:0007669"/>
    <property type="project" value="TreeGrafter"/>
</dbReference>
<evidence type="ECO:0000256" key="2">
    <source>
        <dbReference type="ARBA" id="ARBA00022801"/>
    </source>
</evidence>
<proteinExistence type="inferred from homology"/>
<keyword evidence="3" id="KW-0464">Manganese</keyword>
<dbReference type="Gene3D" id="3.40.1790.10">
    <property type="entry name" value="Indigoidine synthase domain"/>
    <property type="match status" value="1"/>
</dbReference>
<dbReference type="HAMAP" id="MF_01876">
    <property type="entry name" value="PsiMP_glycosidase"/>
    <property type="match status" value="1"/>
</dbReference>
<keyword evidence="2" id="KW-0378">Hydrolase</keyword>
<gene>
    <name evidence="6" type="ORF">YALI1_D14489g</name>
</gene>
<dbReference type="GO" id="GO:0016798">
    <property type="term" value="F:hydrolase activity, acting on glycosyl bonds"/>
    <property type="evidence" value="ECO:0007669"/>
    <property type="project" value="UniProtKB-KW"/>
</dbReference>
<dbReference type="Pfam" id="PF04227">
    <property type="entry name" value="Indigoidine_A"/>
    <property type="match status" value="1"/>
</dbReference>
<evidence type="ECO:0000256" key="5">
    <source>
        <dbReference type="ARBA" id="ARBA00023295"/>
    </source>
</evidence>
<dbReference type="GeneID" id="2910363"/>
<dbReference type="GO" id="GO:0046872">
    <property type="term" value="F:metal ion binding"/>
    <property type="evidence" value="ECO:0007669"/>
    <property type="project" value="UniProtKB-KW"/>
</dbReference>
<keyword evidence="4" id="KW-0456">Lyase</keyword>
<dbReference type="SUPFAM" id="SSF110581">
    <property type="entry name" value="Indigoidine synthase A-like"/>
    <property type="match status" value="1"/>
</dbReference>
<dbReference type="AlphaFoldDB" id="A0A1D8NE69"/>
<reference evidence="6 7" key="1">
    <citation type="journal article" date="2016" name="PLoS ONE">
        <title>Sequence Assembly of Yarrowia lipolytica Strain W29/CLIB89 Shows Transposable Element Diversity.</title>
        <authorList>
            <person name="Magnan C."/>
            <person name="Yu J."/>
            <person name="Chang I."/>
            <person name="Jahn E."/>
            <person name="Kanomata Y."/>
            <person name="Wu J."/>
            <person name="Zeller M."/>
            <person name="Oakes M."/>
            <person name="Baldi P."/>
            <person name="Sandmeyer S."/>
        </authorList>
    </citation>
    <scope>NUCLEOTIDE SEQUENCE [LARGE SCALE GENOMIC DNA]</scope>
    <source>
        <strain evidence="7">CLIB89(W29)</strain>
    </source>
</reference>
<dbReference type="InterPro" id="IPR022830">
    <property type="entry name" value="Indigdn_synthA-like"/>
</dbReference>
<keyword evidence="5" id="KW-0326">Glycosidase</keyword>
<evidence type="ECO:0008006" key="8">
    <source>
        <dbReference type="Google" id="ProtNLM"/>
    </source>
</evidence>
<evidence type="ECO:0000313" key="6">
    <source>
        <dbReference type="EMBL" id="AOW03935.1"/>
    </source>
</evidence>
<dbReference type="PANTHER" id="PTHR42909:SF1">
    <property type="entry name" value="CARBOHYDRATE KINASE PFKB DOMAIN-CONTAINING PROTEIN"/>
    <property type="match status" value="1"/>
</dbReference>
<dbReference type="RefSeq" id="XP_502709.3">
    <property type="nucleotide sequence ID" value="XM_502709.3"/>
</dbReference>
<dbReference type="EMBL" id="CP017556">
    <property type="protein sequence ID" value="AOW03935.1"/>
    <property type="molecule type" value="Genomic_DNA"/>
</dbReference>
<dbReference type="InterPro" id="IPR007342">
    <property type="entry name" value="PsuG"/>
</dbReference>
<keyword evidence="1" id="KW-0479">Metal-binding</keyword>
<dbReference type="Proteomes" id="UP000182444">
    <property type="component" value="Chromosome 1D"/>
</dbReference>
<protein>
    <recommendedName>
        <fullName evidence="8">Pseudouridine-5'-phosphate glycosidase</fullName>
    </recommendedName>
</protein>
<accession>A0A1D8NE69</accession>
<dbReference type="KEGG" id="yli:2910363"/>
<dbReference type="PANTHER" id="PTHR42909">
    <property type="entry name" value="ZGC:136858"/>
    <property type="match status" value="1"/>
</dbReference>
<evidence type="ECO:0000256" key="1">
    <source>
        <dbReference type="ARBA" id="ARBA00022723"/>
    </source>
</evidence>
<organism evidence="6 7">
    <name type="scientific">Yarrowia lipolytica</name>
    <name type="common">Candida lipolytica</name>
    <dbReference type="NCBI Taxonomy" id="4952"/>
    <lineage>
        <taxon>Eukaryota</taxon>
        <taxon>Fungi</taxon>
        <taxon>Dikarya</taxon>
        <taxon>Ascomycota</taxon>
        <taxon>Saccharomycotina</taxon>
        <taxon>Dipodascomycetes</taxon>
        <taxon>Dipodascales</taxon>
        <taxon>Dipodascales incertae sedis</taxon>
        <taxon>Yarrowia</taxon>
    </lineage>
</organism>
<dbReference type="VEuPathDB" id="FungiDB:YALI1_D14489g"/>
<dbReference type="OMA" id="GVHREWT"/>
<dbReference type="VEuPathDB" id="FungiDB:YALI0_D11660g"/>
<name>A0A1D8NE69_YARLL</name>
<sequence length="338" mass="36228">MLSIRRIASQKPIFQTLVFRQFATAPPRSPLVISEEIQQAINDKKPVIALESTIITHGLPYPQNLQMHSDTEQIIRKEGGIPALTAFVNGVPRVGVPEEEVKVLAENTDGNHIKVSRRDIGYVMANGLMGGTTVAATMILAHMAGIKVFATGGIGGVHRGAESTFDISADLDELSNTPVAVVCAGPKSILDIPLTVEYLETKGVHVSTYGADGTNIPGFFTTDSGVSSPYNFFDTLEAAKIIQANSSMNLQSGTVWCVPPPDPIPSNLIHDVIDQALVEANELGIKGKATTPFLLDAIRREYPEVLKTNIGLVQQNAVIATRIASDLATLEVGGKFEY</sequence>